<dbReference type="InterPro" id="IPR022380">
    <property type="entry name" value="Glu-Q_tRNA(Asp)_Synthase"/>
</dbReference>
<feature type="binding site" evidence="7">
    <location>
        <position position="45"/>
    </location>
    <ligand>
        <name>L-glutamate</name>
        <dbReference type="ChEBI" id="CHEBI:29985"/>
    </ligand>
</feature>
<dbReference type="EMBL" id="SLUI01000001">
    <property type="protein sequence ID" value="TCL40291.1"/>
    <property type="molecule type" value="Genomic_DNA"/>
</dbReference>
<gene>
    <name evidence="7" type="primary">gluQ</name>
    <name evidence="10" type="ORF">EV210_101492</name>
</gene>
<dbReference type="Pfam" id="PF00749">
    <property type="entry name" value="tRNA-synt_1c"/>
    <property type="match status" value="1"/>
</dbReference>
<evidence type="ECO:0000256" key="7">
    <source>
        <dbReference type="HAMAP-Rule" id="MF_01428"/>
    </source>
</evidence>
<proteinExistence type="inferred from homology"/>
<evidence type="ECO:0000256" key="4">
    <source>
        <dbReference type="ARBA" id="ARBA00022833"/>
    </source>
</evidence>
<dbReference type="GO" id="GO:0006400">
    <property type="term" value="P:tRNA modification"/>
    <property type="evidence" value="ECO:0007669"/>
    <property type="project" value="InterPro"/>
</dbReference>
<evidence type="ECO:0000256" key="1">
    <source>
        <dbReference type="ARBA" id="ARBA00022598"/>
    </source>
</evidence>
<dbReference type="InterPro" id="IPR020058">
    <property type="entry name" value="Glu/Gln-tRNA-synth_Ib_cat-dom"/>
</dbReference>
<dbReference type="Proteomes" id="UP000295063">
    <property type="component" value="Unassembled WGS sequence"/>
</dbReference>
<feature type="binding site" evidence="7">
    <location>
        <position position="256"/>
    </location>
    <ligand>
        <name>ATP</name>
        <dbReference type="ChEBI" id="CHEBI:30616"/>
    </ligand>
</feature>
<keyword evidence="2 7" id="KW-0479">Metal-binding</keyword>
<feature type="binding site" evidence="7">
    <location>
        <position position="109"/>
    </location>
    <ligand>
        <name>Zn(2+)</name>
        <dbReference type="ChEBI" id="CHEBI:29105"/>
    </ligand>
</feature>
<feature type="binding site" evidence="7">
    <location>
        <begin position="9"/>
        <end position="13"/>
    </location>
    <ligand>
        <name>L-glutamate</name>
        <dbReference type="ChEBI" id="CHEBI:29985"/>
    </ligand>
</feature>
<dbReference type="InterPro" id="IPR000924">
    <property type="entry name" value="Glu/Gln-tRNA-synth"/>
</dbReference>
<keyword evidence="5 7" id="KW-0067">ATP-binding</keyword>
<keyword evidence="1 7" id="KW-0436">Ligase</keyword>
<feature type="domain" description="Glutamyl/glutaminyl-tRNA synthetase class Ib catalytic" evidence="9">
    <location>
        <begin position="6"/>
        <end position="277"/>
    </location>
</feature>
<comment type="similarity">
    <text evidence="7">Belongs to the class-I aminoacyl-tRNA synthetase family. GluQ subfamily.</text>
</comment>
<feature type="binding site" evidence="7">
    <location>
        <position position="215"/>
    </location>
    <ligand>
        <name>L-glutamate</name>
        <dbReference type="ChEBI" id="CHEBI:29985"/>
    </ligand>
</feature>
<feature type="short sequence motif" description="'KMSKS' region" evidence="7">
    <location>
        <begin position="253"/>
        <end position="257"/>
    </location>
</feature>
<keyword evidence="3 7" id="KW-0547">Nucleotide-binding</keyword>
<dbReference type="GO" id="GO:0005524">
    <property type="term" value="F:ATP binding"/>
    <property type="evidence" value="ECO:0007669"/>
    <property type="project" value="UniProtKB-KW"/>
</dbReference>
<name>A0A4R1QCS9_9FIRM</name>
<dbReference type="Gene3D" id="3.40.50.620">
    <property type="entry name" value="HUPs"/>
    <property type="match status" value="1"/>
</dbReference>
<comment type="cofactor">
    <cofactor evidence="7">
        <name>Zn(2+)</name>
        <dbReference type="ChEBI" id="CHEBI:29105"/>
    </cofactor>
    <text evidence="7">Binds 1 zinc ion per subunit.</text>
</comment>
<dbReference type="OrthoDB" id="9801560at2"/>
<dbReference type="InterPro" id="IPR014729">
    <property type="entry name" value="Rossmann-like_a/b/a_fold"/>
</dbReference>
<keyword evidence="8" id="KW-0648">Protein biosynthesis</keyword>
<feature type="binding site" evidence="7">
    <location>
        <position position="197"/>
    </location>
    <ligand>
        <name>L-glutamate</name>
        <dbReference type="ChEBI" id="CHEBI:29985"/>
    </ligand>
</feature>
<dbReference type="NCBIfam" id="NF004314">
    <property type="entry name" value="PRK05710.1-3"/>
    <property type="match status" value="1"/>
</dbReference>
<dbReference type="InterPro" id="IPR001412">
    <property type="entry name" value="aa-tRNA-synth_I_CS"/>
</dbReference>
<dbReference type="NCBIfam" id="NF004315">
    <property type="entry name" value="PRK05710.1-4"/>
    <property type="match status" value="1"/>
</dbReference>
<dbReference type="InterPro" id="IPR049940">
    <property type="entry name" value="GluQ/Sye"/>
</dbReference>
<dbReference type="EC" id="6.1.1.-" evidence="7"/>
<dbReference type="SUPFAM" id="SSF52374">
    <property type="entry name" value="Nucleotidylyl transferase"/>
    <property type="match status" value="1"/>
</dbReference>
<dbReference type="GO" id="GO:0006424">
    <property type="term" value="P:glutamyl-tRNA aminoacylation"/>
    <property type="evidence" value="ECO:0007669"/>
    <property type="project" value="InterPro"/>
</dbReference>
<accession>A0A4R1QCS9</accession>
<dbReference type="PANTHER" id="PTHR43311:SF1">
    <property type="entry name" value="GLUTAMYL-Q TRNA(ASP) SYNTHETASE"/>
    <property type="match status" value="1"/>
</dbReference>
<evidence type="ECO:0000256" key="2">
    <source>
        <dbReference type="ARBA" id="ARBA00022723"/>
    </source>
</evidence>
<comment type="caution">
    <text evidence="10">The sequence shown here is derived from an EMBL/GenBank/DDBJ whole genome shotgun (WGS) entry which is preliminary data.</text>
</comment>
<evidence type="ECO:0000256" key="8">
    <source>
        <dbReference type="RuleBase" id="RU363037"/>
    </source>
</evidence>
<feature type="binding site" evidence="7">
    <location>
        <position position="136"/>
    </location>
    <ligand>
        <name>Zn(2+)</name>
        <dbReference type="ChEBI" id="CHEBI:29105"/>
    </ligand>
</feature>
<dbReference type="GO" id="GO:0004818">
    <property type="term" value="F:glutamate-tRNA ligase activity"/>
    <property type="evidence" value="ECO:0007669"/>
    <property type="project" value="TreeGrafter"/>
</dbReference>
<keyword evidence="11" id="KW-1185">Reference proteome</keyword>
<dbReference type="GO" id="GO:0008270">
    <property type="term" value="F:zinc ion binding"/>
    <property type="evidence" value="ECO:0007669"/>
    <property type="project" value="UniProtKB-UniRule"/>
</dbReference>
<sequence>MTLDSIRGRFAPSPTGEMHLGNAWTALLAWLHTRSQQGRMVLRIEDLDPDRSRKEFVKQLLEDMAWLGLDWDEGPDIGGDYGPYCQSERRDLYEAALKRLEAAKLIYPCYCTRAELHAVASAPHLGEQEFVYPGTCRLMSSQEQAEREKQPRRSSLRLTVPDEAVSFRDGLQGEYTQNVRPSCGDFVVRRSDGVFAYQLAVVVDDGLMAINQVLRGADLLASTPRQLLLYQLLGLKAPAFIHVPLLLGKDGSRLSKRHGSLSLASMRSRGVKADTIIGYLAWKAGQIDTWEPLSAREAVSLFSLQSIPAMPVVVDDAP</sequence>
<evidence type="ECO:0000256" key="5">
    <source>
        <dbReference type="ARBA" id="ARBA00022840"/>
    </source>
</evidence>
<evidence type="ECO:0000256" key="6">
    <source>
        <dbReference type="ARBA" id="ARBA00023146"/>
    </source>
</evidence>
<dbReference type="PROSITE" id="PS00178">
    <property type="entry name" value="AA_TRNA_LIGASE_I"/>
    <property type="match status" value="1"/>
</dbReference>
<evidence type="ECO:0000259" key="9">
    <source>
        <dbReference type="Pfam" id="PF00749"/>
    </source>
</evidence>
<evidence type="ECO:0000256" key="3">
    <source>
        <dbReference type="ARBA" id="ARBA00022741"/>
    </source>
</evidence>
<protein>
    <recommendedName>
        <fullName evidence="7">Glutamyl-Q tRNA(Asp) synthetase</fullName>
        <shortName evidence="7">Glu-Q-RSs</shortName>
        <ecNumber evidence="7">6.1.1.-</ecNumber>
    </recommendedName>
</protein>
<dbReference type="GO" id="GO:0005829">
    <property type="term" value="C:cytosol"/>
    <property type="evidence" value="ECO:0007669"/>
    <property type="project" value="TreeGrafter"/>
</dbReference>
<dbReference type="AlphaFoldDB" id="A0A4R1QCS9"/>
<comment type="function">
    <text evidence="7">Catalyzes the tRNA-independent activation of glutamate in presence of ATP and the subsequent transfer of glutamate onto a tRNA(Asp). Glutamate is transferred on the 2-amino-5-(4,5-dihydroxy-2-cyclopenten-1-yl) moiety of the queuosine in the wobble position of the QUC anticodon.</text>
</comment>
<reference evidence="10 11" key="1">
    <citation type="submission" date="2019-03" db="EMBL/GenBank/DDBJ databases">
        <title>Genomic Encyclopedia of Type Strains, Phase IV (KMG-IV): sequencing the most valuable type-strain genomes for metagenomic binning, comparative biology and taxonomic classification.</title>
        <authorList>
            <person name="Goeker M."/>
        </authorList>
    </citation>
    <scope>NUCLEOTIDE SEQUENCE [LARGE SCALE GENOMIC DNA]</scope>
    <source>
        <strain evidence="10 11">DSM 15969</strain>
    </source>
</reference>
<keyword evidence="4 7" id="KW-0862">Zinc</keyword>
<dbReference type="PRINTS" id="PR00987">
    <property type="entry name" value="TRNASYNTHGLU"/>
</dbReference>
<keyword evidence="6 7" id="KW-0030">Aminoacyl-tRNA synthetase</keyword>
<evidence type="ECO:0000313" key="11">
    <source>
        <dbReference type="Proteomes" id="UP000295063"/>
    </source>
</evidence>
<feature type="short sequence motif" description="'HIGH' region" evidence="7">
    <location>
        <begin position="12"/>
        <end position="22"/>
    </location>
</feature>
<organism evidence="10 11">
    <name type="scientific">Anaerospora hongkongensis</name>
    <dbReference type="NCBI Taxonomy" id="244830"/>
    <lineage>
        <taxon>Bacteria</taxon>
        <taxon>Bacillati</taxon>
        <taxon>Bacillota</taxon>
        <taxon>Negativicutes</taxon>
        <taxon>Selenomonadales</taxon>
        <taxon>Sporomusaceae</taxon>
        <taxon>Anaerospora</taxon>
    </lineage>
</organism>
<dbReference type="HAMAP" id="MF_01428">
    <property type="entry name" value="Glu_Q_tRNA_synth"/>
    <property type="match status" value="1"/>
</dbReference>
<dbReference type="PANTHER" id="PTHR43311">
    <property type="entry name" value="GLUTAMATE--TRNA LIGASE"/>
    <property type="match status" value="1"/>
</dbReference>
<evidence type="ECO:0000313" key="10">
    <source>
        <dbReference type="EMBL" id="TCL40291.1"/>
    </source>
</evidence>
<feature type="binding site" evidence="7">
    <location>
        <position position="132"/>
    </location>
    <ligand>
        <name>Zn(2+)</name>
        <dbReference type="ChEBI" id="CHEBI:29105"/>
    </ligand>
</feature>
<dbReference type="RefSeq" id="WP_132074997.1">
    <property type="nucleotide sequence ID" value="NZ_DAMAKO010000002.1"/>
</dbReference>
<dbReference type="NCBIfam" id="TIGR03838">
    <property type="entry name" value="queuosine_YadB"/>
    <property type="match status" value="1"/>
</dbReference>
<feature type="binding site" evidence="7">
    <location>
        <position position="111"/>
    </location>
    <ligand>
        <name>Zn(2+)</name>
        <dbReference type="ChEBI" id="CHEBI:29105"/>
    </ligand>
</feature>